<evidence type="ECO:0000313" key="7">
    <source>
        <dbReference type="Proteomes" id="UP000198902"/>
    </source>
</evidence>
<feature type="region of interest" description="Disordered" evidence="4">
    <location>
        <begin position="1"/>
        <end position="29"/>
    </location>
</feature>
<comment type="similarity">
    <text evidence="1">Belongs to the glycosyltransferase 2 family.</text>
</comment>
<name>A0A0D6JV67_9EURY</name>
<dbReference type="GO" id="GO:0006506">
    <property type="term" value="P:GPI anchor biosynthetic process"/>
    <property type="evidence" value="ECO:0007669"/>
    <property type="project" value="TreeGrafter"/>
</dbReference>
<evidence type="ECO:0000256" key="3">
    <source>
        <dbReference type="ARBA" id="ARBA00022679"/>
    </source>
</evidence>
<keyword evidence="3 6" id="KW-0808">Transferase</keyword>
<dbReference type="EMBL" id="CSTE01000003">
    <property type="protein sequence ID" value="CQR52180.1"/>
    <property type="molecule type" value="Genomic_DNA"/>
</dbReference>
<dbReference type="PANTHER" id="PTHR43398:SF1">
    <property type="entry name" value="DOLICHOL-PHOSPHATE MANNOSYLTRANSFERASE SUBUNIT 1"/>
    <property type="match status" value="1"/>
</dbReference>
<organism evidence="6 7">
    <name type="scientific">Haloferax massiliensis</name>
    <dbReference type="NCBI Taxonomy" id="1476858"/>
    <lineage>
        <taxon>Archaea</taxon>
        <taxon>Methanobacteriati</taxon>
        <taxon>Methanobacteriota</taxon>
        <taxon>Stenosarchaea group</taxon>
        <taxon>Halobacteria</taxon>
        <taxon>Halobacteriales</taxon>
        <taxon>Haloferacaceae</taxon>
        <taxon>Haloferax</taxon>
    </lineage>
</organism>
<dbReference type="CDD" id="cd06442">
    <property type="entry name" value="DPM1_like"/>
    <property type="match status" value="1"/>
</dbReference>
<dbReference type="Pfam" id="PF00535">
    <property type="entry name" value="Glycos_transf_2"/>
    <property type="match status" value="1"/>
</dbReference>
<dbReference type="InterPro" id="IPR029044">
    <property type="entry name" value="Nucleotide-diphossugar_trans"/>
</dbReference>
<dbReference type="GO" id="GO:0006488">
    <property type="term" value="P:dolichol-linked oligosaccharide biosynthetic process"/>
    <property type="evidence" value="ECO:0007669"/>
    <property type="project" value="TreeGrafter"/>
</dbReference>
<feature type="compositionally biased region" description="Basic and acidic residues" evidence="4">
    <location>
        <begin position="1"/>
        <end position="10"/>
    </location>
</feature>
<evidence type="ECO:0000256" key="1">
    <source>
        <dbReference type="ARBA" id="ARBA00006739"/>
    </source>
</evidence>
<dbReference type="InterPro" id="IPR039528">
    <property type="entry name" value="DPM1-like"/>
</dbReference>
<reference evidence="7" key="1">
    <citation type="submission" date="2015-03" db="EMBL/GenBank/DDBJ databases">
        <authorList>
            <person name="Urmite Genomes"/>
        </authorList>
    </citation>
    <scope>NUCLEOTIDE SEQUENCE [LARGE SCALE GENOMIC DNA]</scope>
    <source>
        <strain evidence="7">Arc-Hr</strain>
    </source>
</reference>
<dbReference type="GO" id="GO:0004582">
    <property type="term" value="F:dolichyl-phosphate beta-D-mannosyltransferase activity"/>
    <property type="evidence" value="ECO:0007669"/>
    <property type="project" value="InterPro"/>
</dbReference>
<protein>
    <submittedName>
        <fullName evidence="6">Undecaprenyl-phosphate mannosyltransferase</fullName>
    </submittedName>
</protein>
<evidence type="ECO:0000313" key="6">
    <source>
        <dbReference type="EMBL" id="CQR52180.1"/>
    </source>
</evidence>
<dbReference type="AlphaFoldDB" id="A0A0D6JV67"/>
<gene>
    <name evidence="6" type="ORF">BN996_03021</name>
</gene>
<dbReference type="SUPFAM" id="SSF53448">
    <property type="entry name" value="Nucleotide-diphospho-sugar transferases"/>
    <property type="match status" value="1"/>
</dbReference>
<keyword evidence="7" id="KW-1185">Reference proteome</keyword>
<dbReference type="Proteomes" id="UP000198902">
    <property type="component" value="Unassembled WGS sequence"/>
</dbReference>
<evidence type="ECO:0000256" key="2">
    <source>
        <dbReference type="ARBA" id="ARBA00022676"/>
    </source>
</evidence>
<proteinExistence type="inferred from homology"/>
<dbReference type="GO" id="GO:0016020">
    <property type="term" value="C:membrane"/>
    <property type="evidence" value="ECO:0007669"/>
    <property type="project" value="GOC"/>
</dbReference>
<dbReference type="InterPro" id="IPR001173">
    <property type="entry name" value="Glyco_trans_2-like"/>
</dbReference>
<evidence type="ECO:0000259" key="5">
    <source>
        <dbReference type="Pfam" id="PF00535"/>
    </source>
</evidence>
<dbReference type="PANTHER" id="PTHR43398">
    <property type="entry name" value="DOLICHOL-PHOSPHATE MANNOSYLTRANSFERASE SUBUNIT 1"/>
    <property type="match status" value="1"/>
</dbReference>
<accession>A0A0D6JV67</accession>
<keyword evidence="2 6" id="KW-0328">Glycosyltransferase</keyword>
<dbReference type="Gene3D" id="3.90.550.10">
    <property type="entry name" value="Spore Coat Polysaccharide Biosynthesis Protein SpsA, Chain A"/>
    <property type="match status" value="1"/>
</dbReference>
<evidence type="ECO:0000256" key="4">
    <source>
        <dbReference type="SAM" id="MobiDB-lite"/>
    </source>
</evidence>
<feature type="domain" description="Glycosyltransferase 2-like" evidence="5">
    <location>
        <begin position="35"/>
        <end position="176"/>
    </location>
</feature>
<sequence>MSQPEPHYREVSFGTHTAAHSAVREEATPATPRVSVIIPTYNEAENILQAIDRCLDALADHPSEIIVVDDDSPDGTWRLVERRYDATDHVRVLRREGARGLATAVAYGFAHATADCCAVIDADLQHPPELLPVLVDTVANDVDIAIASRYVSRGGVAAWPWHRRVVSYGATVLARLCIPSARGVADPLSGYFVVRRDLLREATLSPTGYKILLELLTRCDGAQVREVPYVFVDRRNGDSKLSSREYLEYLLHLAKLSYHSHRRVRA</sequence>
<dbReference type="GO" id="GO:0035269">
    <property type="term" value="P:protein O-linked glycosylation via mannose"/>
    <property type="evidence" value="ECO:0007669"/>
    <property type="project" value="TreeGrafter"/>
</dbReference>